<dbReference type="HOGENOM" id="CLU_1419787_0_0_10"/>
<reference evidence="1 2" key="1">
    <citation type="submission" date="2012-02" db="EMBL/GenBank/DDBJ databases">
        <title>Improved High-Quality Draft genome of Joostella marina DSM 19592.</title>
        <authorList>
            <consortium name="US DOE Joint Genome Institute (JGI-PGF)"/>
            <person name="Lucas S."/>
            <person name="Copeland A."/>
            <person name="Lapidus A."/>
            <person name="Bruce D."/>
            <person name="Goodwin L."/>
            <person name="Pitluck S."/>
            <person name="Peters L."/>
            <person name="Chertkov O."/>
            <person name="Ovchinnikova G."/>
            <person name="Kyrpides N."/>
            <person name="Mavromatis K."/>
            <person name="Detter J.C."/>
            <person name="Han C."/>
            <person name="Land M."/>
            <person name="Hauser L."/>
            <person name="Markowitz V."/>
            <person name="Cheng J.-F."/>
            <person name="Hugenholtz P."/>
            <person name="Woyke T."/>
            <person name="Wu D."/>
            <person name="Tindall B."/>
            <person name="Brambilla E."/>
            <person name="Klenk H.-P."/>
            <person name="Eisen J.A."/>
        </authorList>
    </citation>
    <scope>NUCLEOTIDE SEQUENCE [LARGE SCALE GENOMIC DNA]</scope>
    <source>
        <strain evidence="1 2">DSM 19592</strain>
    </source>
</reference>
<evidence type="ECO:0000313" key="2">
    <source>
        <dbReference type="Proteomes" id="UP000004690"/>
    </source>
</evidence>
<dbReference type="EMBL" id="JH651379">
    <property type="protein sequence ID" value="EIJ39048.1"/>
    <property type="molecule type" value="Genomic_DNA"/>
</dbReference>
<dbReference type="Proteomes" id="UP000004690">
    <property type="component" value="Unassembled WGS sequence"/>
</dbReference>
<proteinExistence type="predicted"/>
<accession>I3C605</accession>
<sequence length="191" mass="22841">MRNILIIIFFLIFNLTFSQESLPFEDYHDSSNYLKIDKIDGYNNKTTESFEMFLNSDKTWNVKYFRYEADSIVCTKNIVIDTLNRLDEKLWLKILITNIQYLPDWEKIEYKLKYNTSIINLKDDIVIFSEQKVIVDGISFVIEIKTDHDKGIYNKIRYPDPSYFLPQFKSVDEIKSISDLLKIIHTNFEIF</sequence>
<keyword evidence="2" id="KW-1185">Reference proteome</keyword>
<dbReference type="OrthoDB" id="766105at2"/>
<organism evidence="1 2">
    <name type="scientific">Galbibacter orientalis DSM 19592</name>
    <dbReference type="NCBI Taxonomy" id="926559"/>
    <lineage>
        <taxon>Bacteria</taxon>
        <taxon>Pseudomonadati</taxon>
        <taxon>Bacteroidota</taxon>
        <taxon>Flavobacteriia</taxon>
        <taxon>Flavobacteriales</taxon>
        <taxon>Flavobacteriaceae</taxon>
        <taxon>Galbibacter</taxon>
    </lineage>
</organism>
<gene>
    <name evidence="1" type="ORF">JoomaDRAFT_2054</name>
</gene>
<evidence type="ECO:0000313" key="1">
    <source>
        <dbReference type="EMBL" id="EIJ39048.1"/>
    </source>
</evidence>
<dbReference type="AlphaFoldDB" id="I3C605"/>
<name>I3C605_9FLAO</name>
<protein>
    <submittedName>
        <fullName evidence="1">Uncharacterized protein</fullName>
    </submittedName>
</protein>
<dbReference type="RefSeq" id="WP_008612409.1">
    <property type="nucleotide sequence ID" value="NZ_JH651379.1"/>
</dbReference>